<comment type="caution">
    <text evidence="1">The sequence shown here is derived from an EMBL/GenBank/DDBJ whole genome shotgun (WGS) entry which is preliminary data.</text>
</comment>
<gene>
    <name evidence="1" type="ORF">JK635_07335</name>
</gene>
<keyword evidence="2" id="KW-1185">Reference proteome</keyword>
<protein>
    <submittedName>
        <fullName evidence="1">Uncharacterized protein</fullName>
    </submittedName>
</protein>
<proteinExistence type="predicted"/>
<sequence>MTITIREKFLIEKAIERIALTDLSYFTVDIIQRQVEMPMYVIFGVLTEFVKDERLFLHAYLICWHSNLQYLEILKTFDFTWKNEMLFLDLGNEWGKEYKCSVCHKQKAVDPHHLIPVFTFAEELISQKKIPIFLESNK</sequence>
<dbReference type="EMBL" id="JAESWB010000134">
    <property type="protein sequence ID" value="MBL4952021.1"/>
    <property type="molecule type" value="Genomic_DNA"/>
</dbReference>
<accession>A0ABS1TL33</accession>
<evidence type="ECO:0000313" key="2">
    <source>
        <dbReference type="Proteomes" id="UP000623967"/>
    </source>
</evidence>
<dbReference type="RefSeq" id="WP_202653302.1">
    <property type="nucleotide sequence ID" value="NZ_JAESWB010000134.1"/>
</dbReference>
<reference evidence="1 2" key="1">
    <citation type="submission" date="2021-01" db="EMBL/GenBank/DDBJ databases">
        <title>Genome public.</title>
        <authorList>
            <person name="Liu C."/>
            <person name="Sun Q."/>
        </authorList>
    </citation>
    <scope>NUCLEOTIDE SEQUENCE [LARGE SCALE GENOMIC DNA]</scope>
    <source>
        <strain evidence="1 2">YIM B02564</strain>
    </source>
</reference>
<organism evidence="1 2">
    <name type="scientific">Neobacillus paridis</name>
    <dbReference type="NCBI Taxonomy" id="2803862"/>
    <lineage>
        <taxon>Bacteria</taxon>
        <taxon>Bacillati</taxon>
        <taxon>Bacillota</taxon>
        <taxon>Bacilli</taxon>
        <taxon>Bacillales</taxon>
        <taxon>Bacillaceae</taxon>
        <taxon>Neobacillus</taxon>
    </lineage>
</organism>
<dbReference type="Proteomes" id="UP000623967">
    <property type="component" value="Unassembled WGS sequence"/>
</dbReference>
<name>A0ABS1TL33_9BACI</name>
<evidence type="ECO:0000313" key="1">
    <source>
        <dbReference type="EMBL" id="MBL4952021.1"/>
    </source>
</evidence>